<evidence type="ECO:0000256" key="1">
    <source>
        <dbReference type="SAM" id="MobiDB-lite"/>
    </source>
</evidence>
<feature type="region of interest" description="Disordered" evidence="1">
    <location>
        <begin position="1"/>
        <end position="76"/>
    </location>
</feature>
<organism evidence="2 3">
    <name type="scientific">Brassica cretica</name>
    <name type="common">Mustard</name>
    <dbReference type="NCBI Taxonomy" id="69181"/>
    <lineage>
        <taxon>Eukaryota</taxon>
        <taxon>Viridiplantae</taxon>
        <taxon>Streptophyta</taxon>
        <taxon>Embryophyta</taxon>
        <taxon>Tracheophyta</taxon>
        <taxon>Spermatophyta</taxon>
        <taxon>Magnoliopsida</taxon>
        <taxon>eudicotyledons</taxon>
        <taxon>Gunneridae</taxon>
        <taxon>Pentapetalae</taxon>
        <taxon>rosids</taxon>
        <taxon>malvids</taxon>
        <taxon>Brassicales</taxon>
        <taxon>Brassicaceae</taxon>
        <taxon>Brassiceae</taxon>
        <taxon>Brassica</taxon>
    </lineage>
</organism>
<gene>
    <name evidence="2" type="ORF">DY000_02032287</name>
</gene>
<feature type="compositionally biased region" description="Polar residues" evidence="1">
    <location>
        <begin position="110"/>
        <end position="120"/>
    </location>
</feature>
<reference evidence="2 3" key="1">
    <citation type="journal article" date="2020" name="BMC Genomics">
        <title>Intraspecific diversification of the crop wild relative Brassica cretica Lam. using demographic model selection.</title>
        <authorList>
            <person name="Kioukis A."/>
            <person name="Michalopoulou V.A."/>
            <person name="Briers L."/>
            <person name="Pirintsos S."/>
            <person name="Studholme D.J."/>
            <person name="Pavlidis P."/>
            <person name="Sarris P.F."/>
        </authorList>
    </citation>
    <scope>NUCLEOTIDE SEQUENCE [LARGE SCALE GENOMIC DNA]</scope>
    <source>
        <strain evidence="3">cv. PFS-1207/04</strain>
    </source>
</reference>
<feature type="compositionally biased region" description="Basic and acidic residues" evidence="1">
    <location>
        <begin position="61"/>
        <end position="73"/>
    </location>
</feature>
<accession>A0ABQ7DP68</accession>
<feature type="compositionally biased region" description="Basic and acidic residues" evidence="1">
    <location>
        <begin position="32"/>
        <end position="50"/>
    </location>
</feature>
<evidence type="ECO:0000313" key="2">
    <source>
        <dbReference type="EMBL" id="KAF3578816.1"/>
    </source>
</evidence>
<sequence length="194" mass="21705">MVGGRLGVKPGRTLLTFPDPTLGVKPGPDPFSDVRRNTFGDGPKKLRTESEAEESISLAPEKQERERNKEKFQRKLSLKNLESLPSDDDTPTCRIDTVKCHTVTVERHTVNTAPSPSTPNWHRHSRTGNDEPNIFPDDSVTDNPSIFPDDSVTDEPNIFTDDSVTDDPSIFPDDSVTDELSIFPDDESKVYPRR</sequence>
<name>A0ABQ7DP68_BRACR</name>
<proteinExistence type="predicted"/>
<protein>
    <submittedName>
        <fullName evidence="2">Uncharacterized protein</fullName>
    </submittedName>
</protein>
<keyword evidence="3" id="KW-1185">Reference proteome</keyword>
<evidence type="ECO:0000313" key="3">
    <source>
        <dbReference type="Proteomes" id="UP000266723"/>
    </source>
</evidence>
<dbReference type="EMBL" id="QGKV02000649">
    <property type="protein sequence ID" value="KAF3578816.1"/>
    <property type="molecule type" value="Genomic_DNA"/>
</dbReference>
<feature type="region of interest" description="Disordered" evidence="1">
    <location>
        <begin position="110"/>
        <end position="194"/>
    </location>
</feature>
<dbReference type="Proteomes" id="UP000266723">
    <property type="component" value="Unassembled WGS sequence"/>
</dbReference>
<comment type="caution">
    <text evidence="2">The sequence shown here is derived from an EMBL/GenBank/DDBJ whole genome shotgun (WGS) entry which is preliminary data.</text>
</comment>